<dbReference type="Gene3D" id="3.90.550.10">
    <property type="entry name" value="Spore Coat Polysaccharide Biosynthesis Protein SpsA, Chain A"/>
    <property type="match status" value="1"/>
</dbReference>
<keyword evidence="1" id="KW-0812">Transmembrane</keyword>
<sequence length="321" mass="35739">MTVKVSFIIPHKGREEMLIQTLQSVGMQTLSEDEYEVIVVSQNKTFSNALYELKKQIPLTLMLNDSKHTISHSRNLGASAAQGEYLAFLDADVALEPKWAQAMAELLEENEDIVLCSAMQKCSESAPPLEKIRTALSNAELDQTVTFLPGRNLFLSKTTFHSVGGFPEHLQTCEDYYFTQKVAETGRLLYTSASNYVHLGEDKAFLPMFKKEIWRGQSNLASIKGRSIPLRELPSFFIPFAVTLGVAFLLVALLYSNMSLVIMASVLTILPLAVYTGRLKKLTGGSVNMYYCLLFYCLYFPARVLGTLLGIKGALATPTHR</sequence>
<proteinExistence type="predicted"/>
<feature type="transmembrane region" description="Helical" evidence="1">
    <location>
        <begin position="233"/>
        <end position="254"/>
    </location>
</feature>
<dbReference type="PANTHER" id="PTHR43646:SF6">
    <property type="entry name" value="PRE-MYCOFACTOCIN GLYCOSYLTRANSFERASE"/>
    <property type="match status" value="1"/>
</dbReference>
<dbReference type="InterPro" id="IPR029044">
    <property type="entry name" value="Nucleotide-diphossugar_trans"/>
</dbReference>
<organism evidence="3 4">
    <name type="scientific">Alteromonas mediterranea (strain DSM 17117 / CIP 110805 / LMG 28347 / Deep ecotype)</name>
    <dbReference type="NCBI Taxonomy" id="1774373"/>
    <lineage>
        <taxon>Bacteria</taxon>
        <taxon>Pseudomonadati</taxon>
        <taxon>Pseudomonadota</taxon>
        <taxon>Gammaproteobacteria</taxon>
        <taxon>Alteromonadales</taxon>
        <taxon>Alteromonadaceae</taxon>
        <taxon>Alteromonas/Salinimonas group</taxon>
        <taxon>Alteromonas</taxon>
    </lineage>
</organism>
<feature type="transmembrane region" description="Helical" evidence="1">
    <location>
        <begin position="289"/>
        <end position="311"/>
    </location>
</feature>
<feature type="domain" description="Glycosyltransferase 2-like" evidence="2">
    <location>
        <begin position="6"/>
        <end position="128"/>
    </location>
</feature>
<name>F2G8Q4_ALTMD</name>
<feature type="transmembrane region" description="Helical" evidence="1">
    <location>
        <begin position="260"/>
        <end position="277"/>
    </location>
</feature>
<dbReference type="RefSeq" id="WP_012519056.1">
    <property type="nucleotide sequence ID" value="NC_011138.3"/>
</dbReference>
<dbReference type="CDD" id="cd00761">
    <property type="entry name" value="Glyco_tranf_GTA_type"/>
    <property type="match status" value="1"/>
</dbReference>
<dbReference type="InterPro" id="IPR001173">
    <property type="entry name" value="Glyco_trans_2-like"/>
</dbReference>
<dbReference type="GO" id="GO:0016740">
    <property type="term" value="F:transferase activity"/>
    <property type="evidence" value="ECO:0007669"/>
    <property type="project" value="UniProtKB-KW"/>
</dbReference>
<accession>F2G8Q4</accession>
<dbReference type="SUPFAM" id="SSF53448">
    <property type="entry name" value="Nucleotide-diphospho-sugar transferases"/>
    <property type="match status" value="1"/>
</dbReference>
<gene>
    <name evidence="3" type="ordered locus">MADE_1013150</name>
</gene>
<keyword evidence="1" id="KW-0472">Membrane</keyword>
<evidence type="ECO:0000313" key="3">
    <source>
        <dbReference type="EMBL" id="AEA98764.1"/>
    </source>
</evidence>
<dbReference type="EMBL" id="CP001103">
    <property type="protein sequence ID" value="AEA98764.1"/>
    <property type="molecule type" value="Genomic_DNA"/>
</dbReference>
<dbReference type="Pfam" id="PF00535">
    <property type="entry name" value="Glycos_transf_2"/>
    <property type="match status" value="1"/>
</dbReference>
<keyword evidence="3" id="KW-0808">Transferase</keyword>
<dbReference type="PANTHER" id="PTHR43646">
    <property type="entry name" value="GLYCOSYLTRANSFERASE"/>
    <property type="match status" value="1"/>
</dbReference>
<dbReference type="AlphaFoldDB" id="F2G8Q4"/>
<dbReference type="Proteomes" id="UP000001870">
    <property type="component" value="Chromosome"/>
</dbReference>
<keyword evidence="4" id="KW-1185">Reference proteome</keyword>
<evidence type="ECO:0000259" key="2">
    <source>
        <dbReference type="Pfam" id="PF00535"/>
    </source>
</evidence>
<reference evidence="3 4" key="2">
    <citation type="journal article" date="2015" name="Antonie Van Leeuwenhoek">
        <title>Ecophysiological diversity of a novel member of the genus Alteromonas, and description of Alteromonas mediterranea sp. nov.</title>
        <authorList>
            <person name="Ivanova E.P."/>
            <person name="Lopez-Perez M."/>
            <person name="Zabalos M."/>
            <person name="Nguyen S.H."/>
            <person name="Webb H.K."/>
            <person name="Ryan J."/>
            <person name="Lagutin K."/>
            <person name="Vyssotski M."/>
            <person name="Crawford R.J."/>
            <person name="Rodriguez-Valera F."/>
        </authorList>
    </citation>
    <scope>NUCLEOTIDE SEQUENCE [LARGE SCALE GENOMIC DNA]</scope>
    <source>
        <strain evidence="4">DSM 17117 / CIP 110805 / LMG 28347 / Deep ecotype</strain>
    </source>
</reference>
<dbReference type="HOGENOM" id="CLU_025996_19_3_6"/>
<reference evidence="3 4" key="1">
    <citation type="journal article" date="2008" name="ISME J.">
        <title>Comparative genomics of two ecotypes of the marine planktonic copiotroph Alteromonas macleodii suggests alternative lifestyles associated with different kinds of particulate organic matter.</title>
        <authorList>
            <person name="Ivars-Martinez E."/>
            <person name="Martin-Cuadrado A.B."/>
            <person name="D'Auria G."/>
            <person name="Mira A."/>
            <person name="Ferriera S."/>
            <person name="Johnson J."/>
            <person name="Friedman R."/>
            <person name="Rodriguez-Valera F."/>
        </authorList>
    </citation>
    <scope>NUCLEOTIDE SEQUENCE [LARGE SCALE GENOMIC DNA]</scope>
    <source>
        <strain evidence="4">DSM 17117 / CIP 110805 / LMG 28347 / Deep ecotype</strain>
    </source>
</reference>
<keyword evidence="1" id="KW-1133">Transmembrane helix</keyword>
<protein>
    <submittedName>
        <fullName evidence="3">Glycosyl transferase family A</fullName>
    </submittedName>
</protein>
<evidence type="ECO:0000256" key="1">
    <source>
        <dbReference type="SAM" id="Phobius"/>
    </source>
</evidence>
<dbReference type="KEGG" id="amc:MADE_1013150"/>
<evidence type="ECO:0000313" key="4">
    <source>
        <dbReference type="Proteomes" id="UP000001870"/>
    </source>
</evidence>